<accession>A0ABQ5N658</accession>
<protein>
    <submittedName>
        <fullName evidence="2">Uncharacterized protein</fullName>
    </submittedName>
</protein>
<dbReference type="EMBL" id="BRXR01000001">
    <property type="protein sequence ID" value="GLC30694.1"/>
    <property type="molecule type" value="Genomic_DNA"/>
</dbReference>
<gene>
    <name evidence="2" type="ORF">bsdE14_21040</name>
</gene>
<evidence type="ECO:0000313" key="3">
    <source>
        <dbReference type="Proteomes" id="UP001208567"/>
    </source>
</evidence>
<keyword evidence="1" id="KW-1133">Transmembrane helix</keyword>
<evidence type="ECO:0000256" key="1">
    <source>
        <dbReference type="SAM" id="Phobius"/>
    </source>
</evidence>
<name>A0ABQ5N658_9CLOT</name>
<feature type="transmembrane region" description="Helical" evidence="1">
    <location>
        <begin position="75"/>
        <end position="98"/>
    </location>
</feature>
<organism evidence="2 3">
    <name type="scientific">Clostridium omnivorum</name>
    <dbReference type="NCBI Taxonomy" id="1604902"/>
    <lineage>
        <taxon>Bacteria</taxon>
        <taxon>Bacillati</taxon>
        <taxon>Bacillota</taxon>
        <taxon>Clostridia</taxon>
        <taxon>Eubacteriales</taxon>
        <taxon>Clostridiaceae</taxon>
        <taxon>Clostridium</taxon>
    </lineage>
</organism>
<keyword evidence="1" id="KW-0472">Membrane</keyword>
<dbReference type="RefSeq" id="WP_264849974.1">
    <property type="nucleotide sequence ID" value="NZ_BRXR01000001.1"/>
</dbReference>
<dbReference type="Proteomes" id="UP001208567">
    <property type="component" value="Unassembled WGS sequence"/>
</dbReference>
<evidence type="ECO:0000313" key="2">
    <source>
        <dbReference type="EMBL" id="GLC30694.1"/>
    </source>
</evidence>
<proteinExistence type="predicted"/>
<keyword evidence="1" id="KW-0812">Transmembrane</keyword>
<feature type="transmembrane region" description="Helical" evidence="1">
    <location>
        <begin position="46"/>
        <end position="63"/>
    </location>
</feature>
<comment type="caution">
    <text evidence="2">The sequence shown here is derived from an EMBL/GenBank/DDBJ whole genome shotgun (WGS) entry which is preliminary data.</text>
</comment>
<reference evidence="2 3" key="1">
    <citation type="journal article" date="2024" name="Int. J. Syst. Evol. Microbiol.">
        <title>Clostridium omnivorum sp. nov., isolated from anoxic soil under the treatment of reductive soil disinfestation.</title>
        <authorList>
            <person name="Ueki A."/>
            <person name="Tonouchi A."/>
            <person name="Kaku N."/>
            <person name="Honma S."/>
            <person name="Ueki K."/>
        </authorList>
    </citation>
    <scope>NUCLEOTIDE SEQUENCE [LARGE SCALE GENOMIC DNA]</scope>
    <source>
        <strain evidence="2 3">E14</strain>
    </source>
</reference>
<sequence>MSSMVINSSNNQLSKKIFLSVGACVLLALLFQITGGFGFEISKITGLSEVAIGAGITLAYNAYRRGQSFKRALSIFFSWCIVSILISIGLDLLLWLIARYGIPYVASW</sequence>
<keyword evidence="3" id="KW-1185">Reference proteome</keyword>